<reference evidence="1 2" key="1">
    <citation type="submission" date="2023-10" db="EMBL/GenBank/DDBJ databases">
        <title>Xenorhabdus taiwanensis sp. nov., a symbiotic bacterium associated with the entomopathogenic nematode Steinernema taiwanensis.</title>
        <authorList>
            <person name="Tseng C.T."/>
            <person name="Shu H.Y."/>
            <person name="Chen M.H."/>
            <person name="Fang Y.J."/>
            <person name="Wu T.L."/>
            <person name="Lin Y.C."/>
            <person name="Huang C.J."/>
        </authorList>
    </citation>
    <scope>NUCLEOTIDE SEQUENCE [LARGE SCALE GENOMIC DNA]</scope>
    <source>
        <strain evidence="1 2">TCT-1</strain>
    </source>
</reference>
<dbReference type="EMBL" id="AP028978">
    <property type="protein sequence ID" value="BET97427.1"/>
    <property type="molecule type" value="Genomic_DNA"/>
</dbReference>
<keyword evidence="2" id="KW-1185">Reference proteome</keyword>
<sequence>MFICGGIILSFGSMKNDQSNPARRSETRIYKWPWQIRREYPTLFVHHQEGFNAKKARFRSYQHDVEAQTYPIAALRFPDG</sequence>
<evidence type="ECO:0000313" key="1">
    <source>
        <dbReference type="EMBL" id="BET97427.1"/>
    </source>
</evidence>
<proteinExistence type="predicted"/>
<protein>
    <submittedName>
        <fullName evidence="1">Uncharacterized protein</fullName>
    </submittedName>
</protein>
<organism evidence="1 2">
    <name type="scientific">Xenorhabdus taiwanensis</name>
    <dbReference type="NCBI Taxonomy" id="3085177"/>
    <lineage>
        <taxon>Bacteria</taxon>
        <taxon>Pseudomonadati</taxon>
        <taxon>Pseudomonadota</taxon>
        <taxon>Gammaproteobacteria</taxon>
        <taxon>Enterobacterales</taxon>
        <taxon>Morganellaceae</taxon>
        <taxon>Xenorhabdus</taxon>
    </lineage>
</organism>
<name>A0ABM8JXJ0_9GAMM</name>
<dbReference type="Proteomes" id="UP001529514">
    <property type="component" value="Chromosome"/>
</dbReference>
<gene>
    <name evidence="1" type="ORF">TCT1_23480</name>
</gene>
<evidence type="ECO:0000313" key="2">
    <source>
        <dbReference type="Proteomes" id="UP001529514"/>
    </source>
</evidence>
<accession>A0ABM8JXJ0</accession>